<dbReference type="InterPro" id="IPR001789">
    <property type="entry name" value="Sig_transdc_resp-reg_receiver"/>
</dbReference>
<dbReference type="SUPFAM" id="SSF46894">
    <property type="entry name" value="C-terminal effector domain of the bipartite response regulators"/>
    <property type="match status" value="1"/>
</dbReference>
<dbReference type="CDD" id="cd06170">
    <property type="entry name" value="LuxR_C_like"/>
    <property type="match status" value="1"/>
</dbReference>
<dbReference type="EMBL" id="CP127363">
    <property type="protein sequence ID" value="WIY51360.1"/>
    <property type="molecule type" value="Genomic_DNA"/>
</dbReference>
<protein>
    <submittedName>
        <fullName evidence="7">Response regulator transcription factor</fullName>
    </submittedName>
</protein>
<evidence type="ECO:0000256" key="1">
    <source>
        <dbReference type="ARBA" id="ARBA00023015"/>
    </source>
</evidence>
<evidence type="ECO:0000256" key="2">
    <source>
        <dbReference type="ARBA" id="ARBA00023125"/>
    </source>
</evidence>
<sequence>MSLSPFSRLHPACYALVVDDHPLVAQGMADFLGLHAAVAETRHAFDATSALRIVAAHGPPMLALVDFWLAEGASTSFIASLVAMSPGTRVLVTSADPHPAIALKARASGAHGFVHKGDPPETYHAAVTSVLRGQVWFDANATVLPSRSSAGCMAPREIRLAPADIGLTPRQGEILALVLDGLPNKPIASSLHLSEHTVKEHLTAILQKLEARNRVELIAKLRGVRIDGA</sequence>
<accession>A0ABY9AWN3</accession>
<dbReference type="SMART" id="SM00448">
    <property type="entry name" value="REC"/>
    <property type="match status" value="1"/>
</dbReference>
<evidence type="ECO:0000259" key="6">
    <source>
        <dbReference type="PROSITE" id="PS50110"/>
    </source>
</evidence>
<dbReference type="SUPFAM" id="SSF52172">
    <property type="entry name" value="CheY-like"/>
    <property type="match status" value="1"/>
</dbReference>
<dbReference type="Proteomes" id="UP001242732">
    <property type="component" value="Chromosome"/>
</dbReference>
<dbReference type="InterPro" id="IPR036388">
    <property type="entry name" value="WH-like_DNA-bd_sf"/>
</dbReference>
<keyword evidence="2" id="KW-0238">DNA-binding</keyword>
<gene>
    <name evidence="7" type="ORF">QRO08_10500</name>
</gene>
<reference evidence="7 8" key="1">
    <citation type="submission" date="2023-06" db="EMBL/GenBank/DDBJ databases">
        <authorList>
            <person name="Ham H."/>
            <person name="Park D.S."/>
        </authorList>
    </citation>
    <scope>NUCLEOTIDE SEQUENCE [LARGE SCALE GENOMIC DNA]</scope>
    <source>
        <strain evidence="7 8">KACC 17005</strain>
    </source>
</reference>
<dbReference type="InterPro" id="IPR011006">
    <property type="entry name" value="CheY-like_superfamily"/>
</dbReference>
<feature type="modified residue" description="4-aspartylphosphate" evidence="4">
    <location>
        <position position="66"/>
    </location>
</feature>
<evidence type="ECO:0000313" key="8">
    <source>
        <dbReference type="Proteomes" id="UP001242732"/>
    </source>
</evidence>
<dbReference type="PROSITE" id="PS00622">
    <property type="entry name" value="HTH_LUXR_1"/>
    <property type="match status" value="1"/>
</dbReference>
<feature type="domain" description="Response regulatory" evidence="6">
    <location>
        <begin position="14"/>
        <end position="131"/>
    </location>
</feature>
<evidence type="ECO:0000259" key="5">
    <source>
        <dbReference type="PROSITE" id="PS50043"/>
    </source>
</evidence>
<keyword evidence="4" id="KW-0597">Phosphoprotein</keyword>
<dbReference type="Pfam" id="PF00072">
    <property type="entry name" value="Response_reg"/>
    <property type="match status" value="1"/>
</dbReference>
<dbReference type="PROSITE" id="PS50110">
    <property type="entry name" value="RESPONSE_REGULATORY"/>
    <property type="match status" value="1"/>
</dbReference>
<dbReference type="Pfam" id="PF00196">
    <property type="entry name" value="GerE"/>
    <property type="match status" value="1"/>
</dbReference>
<dbReference type="SMART" id="SM00421">
    <property type="entry name" value="HTH_LUXR"/>
    <property type="match status" value="1"/>
</dbReference>
<keyword evidence="1" id="KW-0805">Transcription regulation</keyword>
<evidence type="ECO:0000256" key="3">
    <source>
        <dbReference type="ARBA" id="ARBA00023163"/>
    </source>
</evidence>
<dbReference type="Gene3D" id="3.40.50.2300">
    <property type="match status" value="1"/>
</dbReference>
<dbReference type="PROSITE" id="PS50043">
    <property type="entry name" value="HTH_LUXR_2"/>
    <property type="match status" value="1"/>
</dbReference>
<dbReference type="PRINTS" id="PR00038">
    <property type="entry name" value="HTHLUXR"/>
</dbReference>
<dbReference type="InterPro" id="IPR016032">
    <property type="entry name" value="Sig_transdc_resp-reg_C-effctor"/>
</dbReference>
<keyword evidence="3" id="KW-0804">Transcription</keyword>
<evidence type="ECO:0000256" key="4">
    <source>
        <dbReference type="PROSITE-ProRule" id="PRU00169"/>
    </source>
</evidence>
<dbReference type="Gene3D" id="1.10.10.10">
    <property type="entry name" value="Winged helix-like DNA-binding domain superfamily/Winged helix DNA-binding domain"/>
    <property type="match status" value="1"/>
</dbReference>
<dbReference type="InterPro" id="IPR000792">
    <property type="entry name" value="Tscrpt_reg_LuxR_C"/>
</dbReference>
<feature type="domain" description="HTH luxR-type" evidence="5">
    <location>
        <begin position="160"/>
        <end position="225"/>
    </location>
</feature>
<name>A0ABY9AWN3_PARCI</name>
<dbReference type="PANTHER" id="PTHR44688">
    <property type="entry name" value="DNA-BINDING TRANSCRIPTIONAL ACTIVATOR DEVR_DOSR"/>
    <property type="match status" value="1"/>
</dbReference>
<organism evidence="7 8">
    <name type="scientific">Paracidovorax citrulli</name>
    <name type="common">Acidovorax citrulli</name>
    <dbReference type="NCBI Taxonomy" id="80869"/>
    <lineage>
        <taxon>Bacteria</taxon>
        <taxon>Pseudomonadati</taxon>
        <taxon>Pseudomonadota</taxon>
        <taxon>Betaproteobacteria</taxon>
        <taxon>Burkholderiales</taxon>
        <taxon>Comamonadaceae</taxon>
        <taxon>Paracidovorax</taxon>
    </lineage>
</organism>
<dbReference type="PANTHER" id="PTHR44688:SF16">
    <property type="entry name" value="DNA-BINDING TRANSCRIPTIONAL ACTIVATOR DEVR_DOSR"/>
    <property type="match status" value="1"/>
</dbReference>
<keyword evidence="8" id="KW-1185">Reference proteome</keyword>
<evidence type="ECO:0000313" key="7">
    <source>
        <dbReference type="EMBL" id="WIY51360.1"/>
    </source>
</evidence>
<dbReference type="GeneID" id="79792074"/>
<proteinExistence type="predicted"/>
<dbReference type="RefSeq" id="WP_011795598.1">
    <property type="nucleotide sequence ID" value="NZ_CP023687.1"/>
</dbReference>